<organism evidence="5 6">
    <name type="scientific">Cichlidogyrus casuarinus</name>
    <dbReference type="NCBI Taxonomy" id="1844966"/>
    <lineage>
        <taxon>Eukaryota</taxon>
        <taxon>Metazoa</taxon>
        <taxon>Spiralia</taxon>
        <taxon>Lophotrochozoa</taxon>
        <taxon>Platyhelminthes</taxon>
        <taxon>Monogenea</taxon>
        <taxon>Monopisthocotylea</taxon>
        <taxon>Dactylogyridea</taxon>
        <taxon>Ancyrocephalidae</taxon>
        <taxon>Cichlidogyrus</taxon>
    </lineage>
</organism>
<dbReference type="Pfam" id="PF01795">
    <property type="entry name" value="Methyltransf_5"/>
    <property type="match status" value="1"/>
</dbReference>
<evidence type="ECO:0000256" key="4">
    <source>
        <dbReference type="ARBA" id="ARBA00022691"/>
    </source>
</evidence>
<accession>A0ABD2QGE8</accession>
<reference evidence="5 6" key="1">
    <citation type="submission" date="2024-11" db="EMBL/GenBank/DDBJ databases">
        <title>Adaptive evolution of stress response genes in parasites aligns with host niche diversity.</title>
        <authorList>
            <person name="Hahn C."/>
            <person name="Resl P."/>
        </authorList>
    </citation>
    <scope>NUCLEOTIDE SEQUENCE [LARGE SCALE GENOMIC DNA]</scope>
    <source>
        <strain evidence="5">EGGRZ-B1_66</strain>
        <tissue evidence="5">Body</tissue>
    </source>
</reference>
<dbReference type="AlphaFoldDB" id="A0ABD2QGE8"/>
<name>A0ABD2QGE8_9PLAT</name>
<dbReference type="InterPro" id="IPR029063">
    <property type="entry name" value="SAM-dependent_MTases_sf"/>
</dbReference>
<keyword evidence="3" id="KW-0808">Transferase</keyword>
<keyword evidence="4" id="KW-0949">S-adenosyl-L-methionine</keyword>
<dbReference type="PANTHER" id="PTHR11265">
    <property type="entry name" value="S-ADENOSYL-METHYLTRANSFERASE MRAW"/>
    <property type="match status" value="1"/>
</dbReference>
<dbReference type="Proteomes" id="UP001626550">
    <property type="component" value="Unassembled WGS sequence"/>
</dbReference>
<evidence type="ECO:0000256" key="3">
    <source>
        <dbReference type="ARBA" id="ARBA00022679"/>
    </source>
</evidence>
<dbReference type="SUPFAM" id="SSF53335">
    <property type="entry name" value="S-adenosyl-L-methionine-dependent methyltransferases"/>
    <property type="match status" value="1"/>
</dbReference>
<evidence type="ECO:0000256" key="2">
    <source>
        <dbReference type="ARBA" id="ARBA00022603"/>
    </source>
</evidence>
<evidence type="ECO:0000256" key="1">
    <source>
        <dbReference type="ARBA" id="ARBA00010396"/>
    </source>
</evidence>
<dbReference type="GO" id="GO:0008168">
    <property type="term" value="F:methyltransferase activity"/>
    <property type="evidence" value="ECO:0007669"/>
    <property type="project" value="UniProtKB-KW"/>
</dbReference>
<dbReference type="InterPro" id="IPR023397">
    <property type="entry name" value="SAM-dep_MeTrfase_MraW_recog"/>
</dbReference>
<dbReference type="EMBL" id="JBJKFK010000224">
    <property type="protein sequence ID" value="KAL3318608.1"/>
    <property type="molecule type" value="Genomic_DNA"/>
</dbReference>
<dbReference type="GO" id="GO:0032259">
    <property type="term" value="P:methylation"/>
    <property type="evidence" value="ECO:0007669"/>
    <property type="project" value="UniProtKB-KW"/>
</dbReference>
<comment type="caution">
    <text evidence="5">The sequence shown here is derived from an EMBL/GenBank/DDBJ whole genome shotgun (WGS) entry which is preliminary data.</text>
</comment>
<protein>
    <submittedName>
        <fullName evidence="5">Uncharacterized protein</fullName>
    </submittedName>
</protein>
<dbReference type="SUPFAM" id="SSF81799">
    <property type="entry name" value="Putative methyltransferase TM0872, insert domain"/>
    <property type="match status" value="1"/>
</dbReference>
<evidence type="ECO:0000313" key="5">
    <source>
        <dbReference type="EMBL" id="KAL3318608.1"/>
    </source>
</evidence>
<dbReference type="Gene3D" id="3.40.50.150">
    <property type="entry name" value="Vaccinia Virus protein VP39"/>
    <property type="match status" value="1"/>
</dbReference>
<sequence>MLRYKQEDLDWVTFAATQDKSSLTASEVVNGLNAADLASVFRCYGEERYARRLSNAIYEYRKTVGPIRTTGQLKNLVLSVIPEATSSTAQFRKDTVARVFQSLRIFVNDELNELCTGLDLAYRLLKPDTGRLCVISFHSLEDRLVKRCFNLTREALNSSHTIAHTLAKSTQKNARAFMRIEDFLQERESEKCPLWHHVQGPIEASLEEVKENSRASSAKLRIGVKSVLL</sequence>
<keyword evidence="6" id="KW-1185">Reference proteome</keyword>
<keyword evidence="2" id="KW-0489">Methyltransferase</keyword>
<dbReference type="PANTHER" id="PTHR11265:SF0">
    <property type="entry name" value="12S RRNA N4-METHYLCYTIDINE METHYLTRANSFERASE"/>
    <property type="match status" value="1"/>
</dbReference>
<comment type="similarity">
    <text evidence="1">Belongs to the methyltransferase superfamily. RsmH family.</text>
</comment>
<proteinExistence type="inferred from homology"/>
<evidence type="ECO:0000313" key="6">
    <source>
        <dbReference type="Proteomes" id="UP001626550"/>
    </source>
</evidence>
<gene>
    <name evidence="5" type="ORF">Ciccas_002731</name>
</gene>
<dbReference type="InterPro" id="IPR002903">
    <property type="entry name" value="RsmH"/>
</dbReference>